<proteinExistence type="predicted"/>
<reference evidence="3" key="1">
    <citation type="submission" date="2022-01" db="EMBL/GenBank/DDBJ databases">
        <title>Genome Sequence Resource for Two Populations of Ditylenchus destructor, the Migratory Endoparasitic Phytonematode.</title>
        <authorList>
            <person name="Zhang H."/>
            <person name="Lin R."/>
            <person name="Xie B."/>
        </authorList>
    </citation>
    <scope>NUCLEOTIDE SEQUENCE</scope>
    <source>
        <strain evidence="3">BazhouSP</strain>
    </source>
</reference>
<dbReference type="PANTHER" id="PTHR18945">
    <property type="entry name" value="NEUROTRANSMITTER GATED ION CHANNEL"/>
    <property type="match status" value="1"/>
</dbReference>
<protein>
    <submittedName>
        <fullName evidence="3">Neurotransmitter-gated ion-channel ligand binding domain-containing protein</fullName>
    </submittedName>
</protein>
<keyword evidence="1" id="KW-1133">Transmembrane helix</keyword>
<dbReference type="Gene3D" id="2.70.170.10">
    <property type="entry name" value="Neurotransmitter-gated ion-channel ligand-binding domain"/>
    <property type="match status" value="1"/>
</dbReference>
<feature type="transmembrane region" description="Helical" evidence="1">
    <location>
        <begin position="289"/>
        <end position="310"/>
    </location>
</feature>
<dbReference type="GO" id="GO:0005230">
    <property type="term" value="F:extracellular ligand-gated monoatomic ion channel activity"/>
    <property type="evidence" value="ECO:0007669"/>
    <property type="project" value="InterPro"/>
</dbReference>
<keyword evidence="1" id="KW-0812">Transmembrane</keyword>
<dbReference type="SUPFAM" id="SSF63712">
    <property type="entry name" value="Nicotinic receptor ligand binding domain-like"/>
    <property type="match status" value="1"/>
</dbReference>
<dbReference type="InterPro" id="IPR038050">
    <property type="entry name" value="Neuro_actylchol_rec"/>
</dbReference>
<evidence type="ECO:0000259" key="2">
    <source>
        <dbReference type="Pfam" id="PF02931"/>
    </source>
</evidence>
<dbReference type="EMBL" id="JAKKPZ010000001">
    <property type="protein sequence ID" value="KAI1729194.1"/>
    <property type="molecule type" value="Genomic_DNA"/>
</dbReference>
<keyword evidence="1" id="KW-0472">Membrane</keyword>
<dbReference type="Pfam" id="PF02931">
    <property type="entry name" value="Neur_chan_LBD"/>
    <property type="match status" value="1"/>
</dbReference>
<evidence type="ECO:0000313" key="3">
    <source>
        <dbReference type="EMBL" id="KAI1729194.1"/>
    </source>
</evidence>
<evidence type="ECO:0000256" key="1">
    <source>
        <dbReference type="SAM" id="Phobius"/>
    </source>
</evidence>
<dbReference type="GO" id="GO:0016020">
    <property type="term" value="C:membrane"/>
    <property type="evidence" value="ECO:0007669"/>
    <property type="project" value="InterPro"/>
</dbReference>
<organism evidence="3 4">
    <name type="scientific">Ditylenchus destructor</name>
    <dbReference type="NCBI Taxonomy" id="166010"/>
    <lineage>
        <taxon>Eukaryota</taxon>
        <taxon>Metazoa</taxon>
        <taxon>Ecdysozoa</taxon>
        <taxon>Nematoda</taxon>
        <taxon>Chromadorea</taxon>
        <taxon>Rhabditida</taxon>
        <taxon>Tylenchina</taxon>
        <taxon>Tylenchomorpha</taxon>
        <taxon>Sphaerularioidea</taxon>
        <taxon>Anguinidae</taxon>
        <taxon>Anguininae</taxon>
        <taxon>Ditylenchus</taxon>
    </lineage>
</organism>
<feature type="transmembrane region" description="Helical" evidence="1">
    <location>
        <begin position="353"/>
        <end position="371"/>
    </location>
</feature>
<dbReference type="Proteomes" id="UP001201812">
    <property type="component" value="Unassembled WGS sequence"/>
</dbReference>
<feature type="domain" description="Neurotransmitter-gated ion-channel ligand-binding" evidence="2">
    <location>
        <begin position="58"/>
        <end position="217"/>
    </location>
</feature>
<feature type="transmembrane region" description="Helical" evidence="1">
    <location>
        <begin position="415"/>
        <end position="435"/>
    </location>
</feature>
<dbReference type="InterPro" id="IPR036734">
    <property type="entry name" value="Neur_chan_lig-bd_sf"/>
</dbReference>
<feature type="transmembrane region" description="Helical" evidence="1">
    <location>
        <begin position="316"/>
        <end position="332"/>
    </location>
</feature>
<keyword evidence="4" id="KW-1185">Reference proteome</keyword>
<gene>
    <name evidence="3" type="ORF">DdX_01417</name>
</gene>
<name>A0AAD4NKJ3_9BILA</name>
<feature type="transmembrane region" description="Helical" evidence="1">
    <location>
        <begin position="6"/>
        <end position="27"/>
    </location>
</feature>
<dbReference type="Gene3D" id="1.20.58.390">
    <property type="entry name" value="Neurotransmitter-gated ion-channel transmembrane domain"/>
    <property type="match status" value="1"/>
</dbReference>
<evidence type="ECO:0000313" key="4">
    <source>
        <dbReference type="Proteomes" id="UP001201812"/>
    </source>
</evidence>
<dbReference type="GO" id="GO:0004888">
    <property type="term" value="F:transmembrane signaling receptor activity"/>
    <property type="evidence" value="ECO:0007669"/>
    <property type="project" value="InterPro"/>
</dbReference>
<dbReference type="InterPro" id="IPR006201">
    <property type="entry name" value="Neur_channel"/>
</dbReference>
<comment type="caution">
    <text evidence="3">The sequence shown here is derived from an EMBL/GenBank/DDBJ whole genome shotgun (WGS) entry which is preliminary data.</text>
</comment>
<dbReference type="AlphaFoldDB" id="A0AAD4NKJ3"/>
<dbReference type="InterPro" id="IPR006202">
    <property type="entry name" value="Neur_chan_lig-bd"/>
</dbReference>
<dbReference type="CDD" id="cd18989">
    <property type="entry name" value="LGIC_ECD_cation"/>
    <property type="match status" value="1"/>
</dbReference>
<sequence>MSSVKNYSFFYFQSFLFVICVICLFNVTISQMLTSELENRPAADAEEVANRTYVQEQSALQQKIFKNYNRKLRPLRNQSLPLQVYMHIYLMHFAVDSSQQTITLNGHIYMTWLDEMAVWDSAEFNNIRSTMAKQWELWQPDLRVANSVSGVNQYFEISKRSHASLNSVNPTTTKVEIYPTFSVRIGCHFDYSNYPNDIQKCAMRLYTTNVMSEVELVIYYDLSPSVMLGWGKQAAKRHISDWELLLVTSNLSYYRNRKYVDERPLSGWRAQSTWSLILVWIEIKRNSNLFWVALALPCFVSTLLNVFSFLIPLPEHSIMIVIANFFLQNVFIRDAIKALPPVIEDSAPRIVRYVNCLLVLTVIALLVHISSMKIVGRKYKVQALPYAERIRPILKYMSLEKEEDVDRDFDTLTTFRNICAAIYVLVILCLCFIFII</sequence>
<accession>A0AAD4NKJ3</accession>